<accession>A0AAJ5W6T5</accession>
<evidence type="ECO:0000313" key="6">
    <source>
        <dbReference type="Proteomes" id="UP001214530"/>
    </source>
</evidence>
<dbReference type="SUPFAM" id="SSF51306">
    <property type="entry name" value="LexA/Signal peptidase"/>
    <property type="match status" value="1"/>
</dbReference>
<dbReference type="Gene3D" id="2.10.109.10">
    <property type="entry name" value="Umud Fragment, subunit A"/>
    <property type="match status" value="1"/>
</dbReference>
<proteinExistence type="predicted"/>
<keyword evidence="2" id="KW-0238">DNA-binding</keyword>
<dbReference type="GO" id="GO:0003677">
    <property type="term" value="F:DNA binding"/>
    <property type="evidence" value="ECO:0007669"/>
    <property type="project" value="UniProtKB-KW"/>
</dbReference>
<organism evidence="5 6">
    <name type="scientific">Candidatus Pedobacter colombiensis</name>
    <dbReference type="NCBI Taxonomy" id="3121371"/>
    <lineage>
        <taxon>Bacteria</taxon>
        <taxon>Pseudomonadati</taxon>
        <taxon>Bacteroidota</taxon>
        <taxon>Sphingobacteriia</taxon>
        <taxon>Sphingobacteriales</taxon>
        <taxon>Sphingobacteriaceae</taxon>
        <taxon>Pedobacter</taxon>
    </lineage>
</organism>
<evidence type="ECO:0000259" key="4">
    <source>
        <dbReference type="Pfam" id="PF00717"/>
    </source>
</evidence>
<feature type="domain" description="Peptidase S24/S26A/S26B/S26C" evidence="4">
    <location>
        <begin position="118"/>
        <end position="215"/>
    </location>
</feature>
<evidence type="ECO:0000256" key="3">
    <source>
        <dbReference type="ARBA" id="ARBA00023163"/>
    </source>
</evidence>
<dbReference type="EMBL" id="CP119313">
    <property type="protein sequence ID" value="WEK18193.1"/>
    <property type="molecule type" value="Genomic_DNA"/>
</dbReference>
<dbReference type="InterPro" id="IPR039418">
    <property type="entry name" value="LexA-like"/>
</dbReference>
<evidence type="ECO:0000256" key="1">
    <source>
        <dbReference type="ARBA" id="ARBA00023015"/>
    </source>
</evidence>
<evidence type="ECO:0000256" key="2">
    <source>
        <dbReference type="ARBA" id="ARBA00023125"/>
    </source>
</evidence>
<dbReference type="Pfam" id="PF00717">
    <property type="entry name" value="Peptidase_S24"/>
    <property type="match status" value="1"/>
</dbReference>
<keyword evidence="1" id="KW-0805">Transcription regulation</keyword>
<dbReference type="InterPro" id="IPR036286">
    <property type="entry name" value="LexA/Signal_pep-like_sf"/>
</dbReference>
<sequence length="230" mass="26325">MEITKKINEIAIEFFDNNNSKFAAEMNTSETNIRNYRNKIIPKVEFIIKLCNMLEINFDWMFNNEGAMKRSESSPGVSTTNEFVLRTDRRQETQQVPLYDANAAASLIKLFDSRENVIDYITIPNLPKSDGALYIKGDSMYPLLKSGDIAIYKRVSSLEDGIYYGEMYLLSIDIDGDDATVVKYVQKSEKGDQYIRLVSYNAHHAPKDLHLKHVKAMALIKASIRINTMM</sequence>
<dbReference type="PANTHER" id="PTHR40661">
    <property type="match status" value="1"/>
</dbReference>
<gene>
    <name evidence="5" type="ORF">P0Y49_15485</name>
</gene>
<dbReference type="PANTHER" id="PTHR40661:SF1">
    <property type="entry name" value="HTH CRO_C1-TYPE DOMAIN-CONTAINING PROTEIN"/>
    <property type="match status" value="1"/>
</dbReference>
<dbReference type="InterPro" id="IPR015927">
    <property type="entry name" value="Peptidase_S24_S26A/B/C"/>
</dbReference>
<evidence type="ECO:0000313" key="5">
    <source>
        <dbReference type="EMBL" id="WEK18193.1"/>
    </source>
</evidence>
<protein>
    <submittedName>
        <fullName evidence="5">S24 family peptidase</fullName>
    </submittedName>
</protein>
<dbReference type="Proteomes" id="UP001214530">
    <property type="component" value="Chromosome"/>
</dbReference>
<keyword evidence="3" id="KW-0804">Transcription</keyword>
<name>A0AAJ5W6T5_9SPHI</name>
<dbReference type="AlphaFoldDB" id="A0AAJ5W6T5"/>
<dbReference type="CDD" id="cd06529">
    <property type="entry name" value="S24_LexA-like"/>
    <property type="match status" value="1"/>
</dbReference>
<reference evidence="5" key="1">
    <citation type="submission" date="2023-03" db="EMBL/GenBank/DDBJ databases">
        <title>Andean soil-derived lignocellulolytic bacterial consortium as a source of novel taxa and putative plastic-active enzymes.</title>
        <authorList>
            <person name="Diaz-Garcia L."/>
            <person name="Chuvochina M."/>
            <person name="Feuerriegel G."/>
            <person name="Bunk B."/>
            <person name="Sproer C."/>
            <person name="Streit W.R."/>
            <person name="Rodriguez L.M."/>
            <person name="Overmann J."/>
            <person name="Jimenez D.J."/>
        </authorList>
    </citation>
    <scope>NUCLEOTIDE SEQUENCE</scope>
    <source>
        <strain evidence="5">MAG 3858</strain>
    </source>
</reference>